<organism evidence="2 3">
    <name type="scientific">Kordiimonas lipolytica</name>
    <dbReference type="NCBI Taxonomy" id="1662421"/>
    <lineage>
        <taxon>Bacteria</taxon>
        <taxon>Pseudomonadati</taxon>
        <taxon>Pseudomonadota</taxon>
        <taxon>Alphaproteobacteria</taxon>
        <taxon>Kordiimonadales</taxon>
        <taxon>Kordiimonadaceae</taxon>
        <taxon>Kordiimonas</taxon>
    </lineage>
</organism>
<dbReference type="Proteomes" id="UP001595776">
    <property type="component" value="Unassembled WGS sequence"/>
</dbReference>
<protein>
    <recommendedName>
        <fullName evidence="4">MORN repeat variant</fullName>
    </recommendedName>
</protein>
<keyword evidence="3" id="KW-1185">Reference proteome</keyword>
<comment type="caution">
    <text evidence="2">The sequence shown here is derived from an EMBL/GenBank/DDBJ whole genome shotgun (WGS) entry which is preliminary data.</text>
</comment>
<accession>A0ABV8UBQ5</accession>
<feature type="chain" id="PRO_5046673939" description="MORN repeat variant" evidence="1">
    <location>
        <begin position="22"/>
        <end position="180"/>
    </location>
</feature>
<evidence type="ECO:0000313" key="2">
    <source>
        <dbReference type="EMBL" id="MFC4348330.1"/>
    </source>
</evidence>
<gene>
    <name evidence="2" type="ORF">ACFO5Q_10775</name>
</gene>
<sequence>MTIKKVFTIAAILGASLTASAQNQTPPANTCETDPAFQQWSFWEGEWSVTARANGAFQGTNRITPVENGCAFREEWTSANGGTGQSLNYYNPNTKKWRQVWVSAGGGGYLIDYEGGLEDGSIKLEGEIFYYTNGKTFPFRGSWTKLDDGTVRQFFEQYNPEKKEWAVWFDGVYARLEKGE</sequence>
<reference evidence="3" key="1">
    <citation type="journal article" date="2019" name="Int. J. Syst. Evol. Microbiol.">
        <title>The Global Catalogue of Microorganisms (GCM) 10K type strain sequencing project: providing services to taxonomists for standard genome sequencing and annotation.</title>
        <authorList>
            <consortium name="The Broad Institute Genomics Platform"/>
            <consortium name="The Broad Institute Genome Sequencing Center for Infectious Disease"/>
            <person name="Wu L."/>
            <person name="Ma J."/>
        </authorList>
    </citation>
    <scope>NUCLEOTIDE SEQUENCE [LARGE SCALE GENOMIC DNA]</scope>
    <source>
        <strain evidence="3">CGMCC 1.15304</strain>
    </source>
</reference>
<keyword evidence="1" id="KW-0732">Signal</keyword>
<name>A0ABV8UBQ5_9PROT</name>
<evidence type="ECO:0000313" key="3">
    <source>
        <dbReference type="Proteomes" id="UP001595776"/>
    </source>
</evidence>
<dbReference type="EMBL" id="JBHSCR010000007">
    <property type="protein sequence ID" value="MFC4348330.1"/>
    <property type="molecule type" value="Genomic_DNA"/>
</dbReference>
<proteinExistence type="predicted"/>
<evidence type="ECO:0000256" key="1">
    <source>
        <dbReference type="SAM" id="SignalP"/>
    </source>
</evidence>
<dbReference type="RefSeq" id="WP_068145657.1">
    <property type="nucleotide sequence ID" value="NZ_JBHSCR010000007.1"/>
</dbReference>
<feature type="signal peptide" evidence="1">
    <location>
        <begin position="1"/>
        <end position="21"/>
    </location>
</feature>
<evidence type="ECO:0008006" key="4">
    <source>
        <dbReference type="Google" id="ProtNLM"/>
    </source>
</evidence>